<evidence type="ECO:0000313" key="8">
    <source>
        <dbReference type="EMBL" id="KIF83091.1"/>
    </source>
</evidence>
<keyword evidence="4 6" id="KW-1133">Transmembrane helix</keyword>
<name>A0A0C2BYH5_9BURK</name>
<dbReference type="GO" id="GO:0006829">
    <property type="term" value="P:zinc ion transport"/>
    <property type="evidence" value="ECO:0007669"/>
    <property type="project" value="InterPro"/>
</dbReference>
<accession>A0A0C2BYH5</accession>
<dbReference type="RefSeq" id="WP_040041721.1">
    <property type="nucleotide sequence ID" value="NZ_JWJG01000028.1"/>
</dbReference>
<dbReference type="SUPFAM" id="SSF160240">
    <property type="entry name" value="Cation efflux protein cytoplasmic domain-like"/>
    <property type="match status" value="1"/>
</dbReference>
<reference evidence="8 9" key="1">
    <citation type="submission" date="2014-12" db="EMBL/GenBank/DDBJ databases">
        <title>Denitrispirillum autotrophicum gen. nov., sp. nov., Denitrifying, Facultatively Autotrophic Bacteria Isolated from Rice Paddy Soil.</title>
        <authorList>
            <person name="Ishii S."/>
            <person name="Ashida N."/>
            <person name="Ohno H."/>
            <person name="Otsuka S."/>
            <person name="Yokota A."/>
            <person name="Senoo K."/>
        </authorList>
    </citation>
    <scope>NUCLEOTIDE SEQUENCE [LARGE SCALE GENOMIC DNA]</scope>
    <source>
        <strain evidence="8 9">TSA66</strain>
    </source>
</reference>
<dbReference type="OrthoDB" id="9806522at2"/>
<dbReference type="PANTHER" id="PTHR13414:SF9">
    <property type="entry name" value="PROTON-COUPLED ZINC ANTIPORTER SLC30A9, MITOCHONDRIAL"/>
    <property type="match status" value="1"/>
</dbReference>
<dbReference type="GO" id="GO:0008324">
    <property type="term" value="F:monoatomic cation transmembrane transporter activity"/>
    <property type="evidence" value="ECO:0007669"/>
    <property type="project" value="InterPro"/>
</dbReference>
<evidence type="ECO:0000256" key="5">
    <source>
        <dbReference type="ARBA" id="ARBA00023136"/>
    </source>
</evidence>
<evidence type="ECO:0000259" key="7">
    <source>
        <dbReference type="Pfam" id="PF01545"/>
    </source>
</evidence>
<evidence type="ECO:0000256" key="4">
    <source>
        <dbReference type="ARBA" id="ARBA00022989"/>
    </source>
</evidence>
<dbReference type="Pfam" id="PF01545">
    <property type="entry name" value="Cation_efflux"/>
    <property type="match status" value="1"/>
</dbReference>
<sequence length="306" mass="33124">MSSHSEGSTKAIFYALGANGGIAVAKFGAALYTGSGAMLAEAIHSLSDCTNQVFLLIGLKESKKPANEFHPMGYGRVVYFWAMMVALLLFFLGGAFSVIEGISHFRHPEPISSPAVALLILGVSVVLESFSLYGAMKEIRKIARGKPFMQWFRETRQSELMVVAGEDIAALCGLALAFVAVTLAVVTGNPVWDALGSIGVGLLLMVVAVFITREVKAMITGESAAPEVHAAIQAHIEARPEVERVMNLITLQWGEQLMIAVQAKMRPQQSDRALVDAINAVEESLQARWPQAKWCFFEPDIEAGRD</sequence>
<evidence type="ECO:0000256" key="6">
    <source>
        <dbReference type="SAM" id="Phobius"/>
    </source>
</evidence>
<dbReference type="InterPro" id="IPR027469">
    <property type="entry name" value="Cation_efflux_TMD_sf"/>
</dbReference>
<evidence type="ECO:0000256" key="2">
    <source>
        <dbReference type="ARBA" id="ARBA00022448"/>
    </source>
</evidence>
<dbReference type="Proteomes" id="UP000031572">
    <property type="component" value="Unassembled WGS sequence"/>
</dbReference>
<feature type="transmembrane region" description="Helical" evidence="6">
    <location>
        <begin position="191"/>
        <end position="211"/>
    </location>
</feature>
<dbReference type="AlphaFoldDB" id="A0A0C2BYH5"/>
<feature type="transmembrane region" description="Helical" evidence="6">
    <location>
        <begin position="12"/>
        <end position="32"/>
    </location>
</feature>
<feature type="transmembrane region" description="Helical" evidence="6">
    <location>
        <begin position="160"/>
        <end position="185"/>
    </location>
</feature>
<dbReference type="GO" id="GO:0016020">
    <property type="term" value="C:membrane"/>
    <property type="evidence" value="ECO:0007669"/>
    <property type="project" value="UniProtKB-SubCell"/>
</dbReference>
<feature type="domain" description="Cation efflux protein transmembrane" evidence="7">
    <location>
        <begin position="12"/>
        <end position="215"/>
    </location>
</feature>
<comment type="subcellular location">
    <subcellularLocation>
        <location evidence="1">Membrane</location>
        <topology evidence="1">Multi-pass membrane protein</topology>
    </subcellularLocation>
</comment>
<dbReference type="PANTHER" id="PTHR13414">
    <property type="entry name" value="HUEL-CATION TRANSPORTER"/>
    <property type="match status" value="1"/>
</dbReference>
<dbReference type="InterPro" id="IPR002524">
    <property type="entry name" value="Cation_efflux"/>
</dbReference>
<feature type="transmembrane region" description="Helical" evidence="6">
    <location>
        <begin position="78"/>
        <end position="99"/>
    </location>
</feature>
<dbReference type="InterPro" id="IPR040177">
    <property type="entry name" value="SLC30A9"/>
</dbReference>
<proteinExistence type="predicted"/>
<organism evidence="8 9">
    <name type="scientific">Noviherbaspirillum autotrophicum</name>
    <dbReference type="NCBI Taxonomy" id="709839"/>
    <lineage>
        <taxon>Bacteria</taxon>
        <taxon>Pseudomonadati</taxon>
        <taxon>Pseudomonadota</taxon>
        <taxon>Betaproteobacteria</taxon>
        <taxon>Burkholderiales</taxon>
        <taxon>Oxalobacteraceae</taxon>
        <taxon>Noviherbaspirillum</taxon>
    </lineage>
</organism>
<dbReference type="STRING" id="709839.TSA66_23220"/>
<feature type="transmembrane region" description="Helical" evidence="6">
    <location>
        <begin position="111"/>
        <end position="136"/>
    </location>
</feature>
<keyword evidence="5 6" id="KW-0472">Membrane</keyword>
<dbReference type="EMBL" id="JWJG01000028">
    <property type="protein sequence ID" value="KIF83091.1"/>
    <property type="molecule type" value="Genomic_DNA"/>
</dbReference>
<keyword evidence="3 6" id="KW-0812">Transmembrane</keyword>
<dbReference type="NCBIfam" id="TIGR01297">
    <property type="entry name" value="CDF"/>
    <property type="match status" value="1"/>
</dbReference>
<dbReference type="InterPro" id="IPR036837">
    <property type="entry name" value="Cation_efflux_CTD_sf"/>
</dbReference>
<evidence type="ECO:0000256" key="3">
    <source>
        <dbReference type="ARBA" id="ARBA00022692"/>
    </source>
</evidence>
<comment type="caution">
    <text evidence="8">The sequence shown here is derived from an EMBL/GenBank/DDBJ whole genome shotgun (WGS) entry which is preliminary data.</text>
</comment>
<keyword evidence="9" id="KW-1185">Reference proteome</keyword>
<dbReference type="Gene3D" id="1.20.1510.10">
    <property type="entry name" value="Cation efflux protein transmembrane domain"/>
    <property type="match status" value="1"/>
</dbReference>
<evidence type="ECO:0000256" key="1">
    <source>
        <dbReference type="ARBA" id="ARBA00004141"/>
    </source>
</evidence>
<dbReference type="SUPFAM" id="SSF161111">
    <property type="entry name" value="Cation efflux protein transmembrane domain-like"/>
    <property type="match status" value="1"/>
</dbReference>
<evidence type="ECO:0000313" key="9">
    <source>
        <dbReference type="Proteomes" id="UP000031572"/>
    </source>
</evidence>
<gene>
    <name evidence="8" type="ORF">TSA66_23220</name>
</gene>
<dbReference type="InterPro" id="IPR058533">
    <property type="entry name" value="Cation_efflux_TM"/>
</dbReference>
<protein>
    <submittedName>
        <fullName evidence="8">Cytochrome C551</fullName>
    </submittedName>
</protein>
<keyword evidence="2" id="KW-0813">Transport</keyword>